<dbReference type="PRINTS" id="PR00376">
    <property type="entry name" value="IL1BCENZYME"/>
</dbReference>
<dbReference type="InterPro" id="IPR011600">
    <property type="entry name" value="Pept_C14_caspase"/>
</dbReference>
<feature type="domain" description="Caspase family p20" evidence="12">
    <location>
        <begin position="241"/>
        <end position="373"/>
    </location>
</feature>
<dbReference type="InterPro" id="IPR016129">
    <property type="entry name" value="Caspase_his_AS"/>
</dbReference>
<keyword evidence="3" id="KW-0053">Apoptosis</keyword>
<dbReference type="Pfam" id="PF01335">
    <property type="entry name" value="DED"/>
    <property type="match status" value="2"/>
</dbReference>
<dbReference type="Gene3D" id="1.10.533.10">
    <property type="entry name" value="Death Domain, Fas"/>
    <property type="match status" value="2"/>
</dbReference>
<dbReference type="Gene3D" id="3.40.50.1460">
    <property type="match status" value="1"/>
</dbReference>
<keyword evidence="13" id="KW-1185">Reference proteome</keyword>
<evidence type="ECO:0000256" key="8">
    <source>
        <dbReference type="RuleBase" id="RU003971"/>
    </source>
</evidence>
<evidence type="ECO:0000259" key="11">
    <source>
        <dbReference type="PROSITE" id="PS50207"/>
    </source>
</evidence>
<evidence type="ECO:0000256" key="6">
    <source>
        <dbReference type="ARBA" id="ARBA00022807"/>
    </source>
</evidence>
<evidence type="ECO:0000256" key="3">
    <source>
        <dbReference type="ARBA" id="ARBA00022703"/>
    </source>
</evidence>
<accession>A0ABM3XMS3</accession>
<keyword evidence="4" id="KW-0677">Repeat</keyword>
<dbReference type="SMART" id="SM00031">
    <property type="entry name" value="DED"/>
    <property type="match status" value="2"/>
</dbReference>
<feature type="domain" description="DED" evidence="10">
    <location>
        <begin position="2"/>
        <end position="80"/>
    </location>
</feature>
<dbReference type="GeneID" id="103111229"/>
<evidence type="ECO:0000259" key="12">
    <source>
        <dbReference type="PROSITE" id="PS50208"/>
    </source>
</evidence>
<dbReference type="CDD" id="cd08333">
    <property type="entry name" value="DED_Caspase_8_r1"/>
    <property type="match status" value="1"/>
</dbReference>
<evidence type="ECO:0000259" key="10">
    <source>
        <dbReference type="PROSITE" id="PS50168"/>
    </source>
</evidence>
<keyword evidence="5" id="KW-0378">Hydrolase</keyword>
<evidence type="ECO:0000256" key="7">
    <source>
        <dbReference type="ARBA" id="ARBA00023145"/>
    </source>
</evidence>
<dbReference type="Proteomes" id="UP001652624">
    <property type="component" value="Chromosome 7"/>
</dbReference>
<dbReference type="InterPro" id="IPR002138">
    <property type="entry name" value="Pept_C14_p10"/>
</dbReference>
<keyword evidence="2" id="KW-0645">Protease</keyword>
<dbReference type="RefSeq" id="XP_060050126.1">
    <property type="nucleotide sequence ID" value="XM_060194143.1"/>
</dbReference>
<keyword evidence="6" id="KW-0788">Thiol protease</keyword>
<dbReference type="InterPro" id="IPR001309">
    <property type="entry name" value="Pept_C14_p20"/>
</dbReference>
<dbReference type="InterPro" id="IPR033139">
    <property type="entry name" value="Caspase_cys_AS"/>
</dbReference>
<dbReference type="InterPro" id="IPR011029">
    <property type="entry name" value="DEATH-like_dom_sf"/>
</dbReference>
<dbReference type="CDD" id="cd00032">
    <property type="entry name" value="CASc"/>
    <property type="match status" value="1"/>
</dbReference>
<evidence type="ECO:0000256" key="4">
    <source>
        <dbReference type="ARBA" id="ARBA00022737"/>
    </source>
</evidence>
<organism evidence="13 15">
    <name type="scientific">Erinaceus europaeus</name>
    <name type="common">Western European hedgehog</name>
    <dbReference type="NCBI Taxonomy" id="9365"/>
    <lineage>
        <taxon>Eukaryota</taxon>
        <taxon>Metazoa</taxon>
        <taxon>Chordata</taxon>
        <taxon>Craniata</taxon>
        <taxon>Vertebrata</taxon>
        <taxon>Euteleostomi</taxon>
        <taxon>Mammalia</taxon>
        <taxon>Eutheria</taxon>
        <taxon>Laurasiatheria</taxon>
        <taxon>Eulipotyphla</taxon>
        <taxon>Erinaceidae</taxon>
        <taxon>Erinaceinae</taxon>
        <taxon>Erinaceus</taxon>
    </lineage>
</organism>
<dbReference type="RefSeq" id="XP_060050127.1">
    <property type="nucleotide sequence ID" value="XM_060194144.1"/>
</dbReference>
<evidence type="ECO:0000313" key="13">
    <source>
        <dbReference type="Proteomes" id="UP001652624"/>
    </source>
</evidence>
<reference evidence="14 15" key="1">
    <citation type="submission" date="2025-05" db="UniProtKB">
        <authorList>
            <consortium name="RefSeq"/>
        </authorList>
    </citation>
    <scope>IDENTIFICATION</scope>
</reference>
<proteinExistence type="inferred from homology"/>
<dbReference type="PROSITE" id="PS01122">
    <property type="entry name" value="CASPASE_CYS"/>
    <property type="match status" value="1"/>
</dbReference>
<dbReference type="InterPro" id="IPR015917">
    <property type="entry name" value="Pept_C14A"/>
</dbReference>
<dbReference type="PROSITE" id="PS50207">
    <property type="entry name" value="CASPASE_P10"/>
    <property type="match status" value="1"/>
</dbReference>
<evidence type="ECO:0000256" key="1">
    <source>
        <dbReference type="ARBA" id="ARBA00010134"/>
    </source>
</evidence>
<evidence type="ECO:0000313" key="14">
    <source>
        <dbReference type="RefSeq" id="XP_060050126.1"/>
    </source>
</evidence>
<evidence type="ECO:0000313" key="16">
    <source>
        <dbReference type="RefSeq" id="XP_060050128.1"/>
    </source>
</evidence>
<gene>
    <name evidence="14 15 16 17" type="primary">CASP8</name>
</gene>
<dbReference type="PROSITE" id="PS50168">
    <property type="entry name" value="DED"/>
    <property type="match status" value="2"/>
</dbReference>
<feature type="domain" description="DED" evidence="10">
    <location>
        <begin position="100"/>
        <end position="177"/>
    </location>
</feature>
<dbReference type="PROSITE" id="PS50208">
    <property type="entry name" value="CASPASE_P20"/>
    <property type="match status" value="1"/>
</dbReference>
<evidence type="ECO:0000256" key="2">
    <source>
        <dbReference type="ARBA" id="ARBA00022670"/>
    </source>
</evidence>
<dbReference type="SUPFAM" id="SSF47986">
    <property type="entry name" value="DEATH domain"/>
    <property type="match status" value="2"/>
</dbReference>
<name>A0ABM3XMS3_ERIEU</name>
<dbReference type="PANTHER" id="PTHR48169">
    <property type="entry name" value="DED DOMAIN-CONTAINING PROTEIN"/>
    <property type="match status" value="1"/>
</dbReference>
<dbReference type="InterPro" id="IPR033170">
    <property type="entry name" value="Caspase-8_DED1"/>
</dbReference>
<evidence type="ECO:0000256" key="5">
    <source>
        <dbReference type="ARBA" id="ARBA00022801"/>
    </source>
</evidence>
<dbReference type="SMART" id="SM00115">
    <property type="entry name" value="CASc"/>
    <property type="match status" value="1"/>
</dbReference>
<evidence type="ECO:0000313" key="15">
    <source>
        <dbReference type="RefSeq" id="XP_060050127.1"/>
    </source>
</evidence>
<dbReference type="PANTHER" id="PTHR48169:SF7">
    <property type="entry name" value="CASPASE 10"/>
    <property type="match status" value="1"/>
</dbReference>
<dbReference type="Pfam" id="PF00656">
    <property type="entry name" value="Peptidase_C14"/>
    <property type="match status" value="1"/>
</dbReference>
<protein>
    <submittedName>
        <fullName evidence="14 15">Caspase-8 isoform X1</fullName>
    </submittedName>
</protein>
<dbReference type="SUPFAM" id="SSF52129">
    <property type="entry name" value="Caspase-like"/>
    <property type="match status" value="1"/>
</dbReference>
<sequence length="488" mass="56388">MDFNSCLYNIGEELNSEELASLKFLSMDHIPQKKQEPIQDALMLFQRLQEKRMLEESNLSFLKELLYRIQRLDLLASCLNTSKEDVEQELQIPGRAQISPYRVMLFEISEEVSKSELRSFKFFLSKEIPKCKLDDDMNLLDIFVEMEKRVLLGEENLDVLKKICVQVNKSLLKIISDYETLSGERRTGLERSPDEISNEMSRLLAREGSLEMLTLSDSPEQQGTESQESDSQTVYRMKSKPRGYCLIFNNHDFSVARKEVSKLHRIKDRNGTDLDAEALKNTFSSLHFEIVRYRDNTAKKIHEVMKSYQKMDHSNMDCFICCILSHGDKGIVYGSDGKEVSISELTSYFTGLNCPSLVDKPKIFFIQACQGDNYQRGIAIDTDSKQDDDYLEMDSSSQKRYIPDEADFLLGMATVNDCVSYRDPAEGTWYIQSLCQNLRERCPRGEDILTILTQVNFEVSNKDDRKNLGKQMPQPTFTLRKKLFFPLN</sequence>
<feature type="region of interest" description="Disordered" evidence="9">
    <location>
        <begin position="215"/>
        <end position="234"/>
    </location>
</feature>
<evidence type="ECO:0000313" key="17">
    <source>
        <dbReference type="RefSeq" id="XP_060050129.1"/>
    </source>
</evidence>
<dbReference type="RefSeq" id="XP_060050129.1">
    <property type="nucleotide sequence ID" value="XM_060194146.1"/>
</dbReference>
<comment type="similarity">
    <text evidence="1 8">Belongs to the peptidase C14A family.</text>
</comment>
<dbReference type="InterPro" id="IPR001875">
    <property type="entry name" value="DED_dom"/>
</dbReference>
<evidence type="ECO:0000256" key="9">
    <source>
        <dbReference type="SAM" id="MobiDB-lite"/>
    </source>
</evidence>
<keyword evidence="7" id="KW-0865">Zymogen</keyword>
<dbReference type="InterPro" id="IPR029030">
    <property type="entry name" value="Caspase-like_dom_sf"/>
</dbReference>
<dbReference type="RefSeq" id="XP_060050128.1">
    <property type="nucleotide sequence ID" value="XM_060194145.1"/>
</dbReference>
<dbReference type="PROSITE" id="PS01121">
    <property type="entry name" value="CASPASE_HIS"/>
    <property type="match status" value="1"/>
</dbReference>
<feature type="domain" description="Caspase family p10" evidence="11">
    <location>
        <begin position="398"/>
        <end position="485"/>
    </location>
</feature>